<proteinExistence type="predicted"/>
<dbReference type="AlphaFoldDB" id="A0A0H3L7R7"/>
<dbReference type="EMBL" id="AP012033">
    <property type="protein sequence ID" value="BAK13963.1"/>
    <property type="molecule type" value="Genomic_DNA"/>
</dbReference>
<gene>
    <name evidence="2" type="ORF">PAJ_p0096</name>
</gene>
<dbReference type="HOGENOM" id="CLU_2357124_0_0_6"/>
<name>A0A0H3L7R7_PANAA</name>
<sequence length="96" mass="10041">MLMGGSASLGYASDTDDLFVQNLSSLGCPRVVITSCCGQQRGAGQSNQKSFSTEADNHIKTTGGRRQAAGGRRQAAGGRRQAAGGKYSEFHFGKLN</sequence>
<evidence type="ECO:0000256" key="1">
    <source>
        <dbReference type="SAM" id="MobiDB-lite"/>
    </source>
</evidence>
<geneLocation type="plasmid" evidence="2 3">
    <name>pEA320</name>
</geneLocation>
<feature type="compositionally biased region" description="Polar residues" evidence="1">
    <location>
        <begin position="39"/>
        <end position="54"/>
    </location>
</feature>
<feature type="region of interest" description="Disordered" evidence="1">
    <location>
        <begin position="39"/>
        <end position="96"/>
    </location>
</feature>
<organism evidence="2 3">
    <name type="scientific">Pantoea ananatis (strain AJ13355)</name>
    <dbReference type="NCBI Taxonomy" id="932677"/>
    <lineage>
        <taxon>Bacteria</taxon>
        <taxon>Pseudomonadati</taxon>
        <taxon>Pseudomonadota</taxon>
        <taxon>Gammaproteobacteria</taxon>
        <taxon>Enterobacterales</taxon>
        <taxon>Erwiniaceae</taxon>
        <taxon>Pantoea</taxon>
    </lineage>
</organism>
<reference evidence="3" key="1">
    <citation type="journal article" date="2012" name="Appl. Microbiol. Biotechnol.">
        <title>The complete genome sequence of Pantoea ananatis AJ13355, an organism with great biotechnological potential.</title>
        <authorList>
            <person name="Hara Y."/>
            <person name="Kadotani N."/>
            <person name="Izui H."/>
            <person name="Katashkina J.I."/>
            <person name="Kuvaeva T.M."/>
            <person name="Andreeva I.G."/>
            <person name="Golubeva L.I."/>
            <person name="Malko D.B."/>
            <person name="Makeev V.J."/>
            <person name="Mashko S.V."/>
            <person name="Kozlov Y.I."/>
        </authorList>
    </citation>
    <scope>NUCLEOTIDE SEQUENCE [LARGE SCALE GENOMIC DNA]</scope>
    <source>
        <strain evidence="3">AJ13355</strain>
        <plasmid evidence="3">Plasmid pEA320</plasmid>
    </source>
</reference>
<dbReference type="Proteomes" id="UP000006690">
    <property type="component" value="Plasmid pEA320"/>
</dbReference>
<evidence type="ECO:0000313" key="2">
    <source>
        <dbReference type="EMBL" id="BAK13963.1"/>
    </source>
</evidence>
<feature type="compositionally biased region" description="Low complexity" evidence="1">
    <location>
        <begin position="64"/>
        <end position="85"/>
    </location>
</feature>
<protein>
    <submittedName>
        <fullName evidence="2">Uncharacterized protein</fullName>
    </submittedName>
</protein>
<keyword evidence="2" id="KW-0614">Plasmid</keyword>
<dbReference type="KEGG" id="paj:PAJ_p0096"/>
<accession>A0A0H3L7R7</accession>
<evidence type="ECO:0000313" key="3">
    <source>
        <dbReference type="Proteomes" id="UP000006690"/>
    </source>
</evidence>